<dbReference type="Pfam" id="PF13614">
    <property type="entry name" value="AAA_31"/>
    <property type="match status" value="1"/>
</dbReference>
<dbReference type="Gene3D" id="3.40.50.300">
    <property type="entry name" value="P-loop containing nucleotide triphosphate hydrolases"/>
    <property type="match status" value="1"/>
</dbReference>
<reference evidence="3 4" key="1">
    <citation type="journal article" date="2015" name="Microbiome">
        <title>Genomic resolution of linkages in carbon, nitrogen, and sulfur cycling among widespread estuary sediment bacteria.</title>
        <authorList>
            <person name="Baker B.J."/>
            <person name="Lazar C.S."/>
            <person name="Teske A.P."/>
            <person name="Dick G.J."/>
        </authorList>
    </citation>
    <scope>NUCLEOTIDE SEQUENCE [LARGE SCALE GENOMIC DNA]</scope>
    <source>
        <strain evidence="3">DG_54_3</strain>
    </source>
</reference>
<dbReference type="PATRIC" id="fig|1703775.3.peg.104"/>
<evidence type="ECO:0000256" key="1">
    <source>
        <dbReference type="ARBA" id="ARBA00006976"/>
    </source>
</evidence>
<protein>
    <submittedName>
        <fullName evidence="3">Chromosome partitioning protein ParA</fullName>
    </submittedName>
</protein>
<dbReference type="InterPro" id="IPR025669">
    <property type="entry name" value="AAA_dom"/>
</dbReference>
<sequence>MKNRIIAIANQKGGVGKTTTAINLSSSLALRNKKILVIDLDSQGMTTSGLGKKKEKKKGIYQVIMNGQRMEQCIYATQQRNLFLCPSSPELEGSEAELFPLMGRERRLREALGRKKIYFDFIFIDCPPSLGLLTINALTAADSILIPVQCEFFCMESIPDLFRTLDEVRKYLNPSLRIEGILLTMHDERTNLSKQVAEEIRGSLKGIIYETVIPRTVKLAEAPSFGKPIVIYDIKSKGAQAYLNLAQEILNR</sequence>
<dbReference type="PANTHER" id="PTHR13696:SF52">
    <property type="entry name" value="PARA FAMILY PROTEIN CT_582"/>
    <property type="match status" value="1"/>
</dbReference>
<dbReference type="InterPro" id="IPR027417">
    <property type="entry name" value="P-loop_NTPase"/>
</dbReference>
<proteinExistence type="inferred from homology"/>
<name>A0A0S7Y669_UNCSA</name>
<accession>A0A0S7Y669</accession>
<evidence type="ECO:0000313" key="4">
    <source>
        <dbReference type="Proteomes" id="UP000051861"/>
    </source>
</evidence>
<feature type="domain" description="AAA" evidence="2">
    <location>
        <begin position="4"/>
        <end position="178"/>
    </location>
</feature>
<dbReference type="EMBL" id="LIZX01000004">
    <property type="protein sequence ID" value="KPJ70242.1"/>
    <property type="molecule type" value="Genomic_DNA"/>
</dbReference>
<dbReference type="PANTHER" id="PTHR13696">
    <property type="entry name" value="P-LOOP CONTAINING NUCLEOSIDE TRIPHOSPHATE HYDROLASE"/>
    <property type="match status" value="1"/>
</dbReference>
<gene>
    <name evidence="3" type="ORF">AMJ44_00585</name>
</gene>
<comment type="caution">
    <text evidence="3">The sequence shown here is derived from an EMBL/GenBank/DDBJ whole genome shotgun (WGS) entry which is preliminary data.</text>
</comment>
<dbReference type="AlphaFoldDB" id="A0A0S7Y669"/>
<dbReference type="CDD" id="cd02042">
    <property type="entry name" value="ParAB_family"/>
    <property type="match status" value="1"/>
</dbReference>
<dbReference type="InterPro" id="IPR050678">
    <property type="entry name" value="DNA_Partitioning_ATPase"/>
</dbReference>
<organism evidence="3 4">
    <name type="scientific">candidate division WOR-1 bacterium DG_54_3</name>
    <dbReference type="NCBI Taxonomy" id="1703775"/>
    <lineage>
        <taxon>Bacteria</taxon>
        <taxon>Bacillati</taxon>
        <taxon>Saganbacteria</taxon>
    </lineage>
</organism>
<dbReference type="SUPFAM" id="SSF52540">
    <property type="entry name" value="P-loop containing nucleoside triphosphate hydrolases"/>
    <property type="match status" value="1"/>
</dbReference>
<comment type="similarity">
    <text evidence="1">Belongs to the ParA family.</text>
</comment>
<evidence type="ECO:0000313" key="3">
    <source>
        <dbReference type="EMBL" id="KPJ70242.1"/>
    </source>
</evidence>
<dbReference type="FunFam" id="3.40.50.300:FF:000285">
    <property type="entry name" value="Sporulation initiation inhibitor Soj"/>
    <property type="match status" value="1"/>
</dbReference>
<evidence type="ECO:0000259" key="2">
    <source>
        <dbReference type="Pfam" id="PF13614"/>
    </source>
</evidence>
<dbReference type="Proteomes" id="UP000051861">
    <property type="component" value="Unassembled WGS sequence"/>
</dbReference>